<name>A0ABN2UQ62_9MICC</name>
<dbReference type="RefSeq" id="WP_343958451.1">
    <property type="nucleotide sequence ID" value="NZ_BAAAMN010000046.1"/>
</dbReference>
<evidence type="ECO:0000313" key="1">
    <source>
        <dbReference type="EMBL" id="GAA2040652.1"/>
    </source>
</evidence>
<gene>
    <name evidence="1" type="ORF">GCM10009720_21360</name>
</gene>
<evidence type="ECO:0000313" key="2">
    <source>
        <dbReference type="Proteomes" id="UP001501461"/>
    </source>
</evidence>
<dbReference type="Proteomes" id="UP001501461">
    <property type="component" value="Unassembled WGS sequence"/>
</dbReference>
<dbReference type="EMBL" id="BAAAMN010000046">
    <property type="protein sequence ID" value="GAA2040652.1"/>
    <property type="molecule type" value="Genomic_DNA"/>
</dbReference>
<comment type="caution">
    <text evidence="1">The sequence shown here is derived from an EMBL/GenBank/DDBJ whole genome shotgun (WGS) entry which is preliminary data.</text>
</comment>
<accession>A0ABN2UQ62</accession>
<sequence length="145" mass="16404">MSHYDQMQTLSNLLDTDPVSSHSRPATVKRYVRHIADTVRSTQHFDVTSTVAKTRRSERTYALTCTDRSNDRSWVIITLAHRHPANSGDESSPKNLFIHVTTHVDGRFTGHREFDLSETPQQLSSVTFLAEALQGVLQQAVSIER</sequence>
<protein>
    <submittedName>
        <fullName evidence="1">Uncharacterized protein</fullName>
    </submittedName>
</protein>
<organism evidence="1 2">
    <name type="scientific">Yaniella flava</name>
    <dbReference type="NCBI Taxonomy" id="287930"/>
    <lineage>
        <taxon>Bacteria</taxon>
        <taxon>Bacillati</taxon>
        <taxon>Actinomycetota</taxon>
        <taxon>Actinomycetes</taxon>
        <taxon>Micrococcales</taxon>
        <taxon>Micrococcaceae</taxon>
        <taxon>Yaniella</taxon>
    </lineage>
</organism>
<keyword evidence="2" id="KW-1185">Reference proteome</keyword>
<proteinExistence type="predicted"/>
<reference evidence="1 2" key="1">
    <citation type="journal article" date="2019" name="Int. J. Syst. Evol. Microbiol.">
        <title>The Global Catalogue of Microorganisms (GCM) 10K type strain sequencing project: providing services to taxonomists for standard genome sequencing and annotation.</title>
        <authorList>
            <consortium name="The Broad Institute Genomics Platform"/>
            <consortium name="The Broad Institute Genome Sequencing Center for Infectious Disease"/>
            <person name="Wu L."/>
            <person name="Ma J."/>
        </authorList>
    </citation>
    <scope>NUCLEOTIDE SEQUENCE [LARGE SCALE GENOMIC DNA]</scope>
    <source>
        <strain evidence="1 2">JCM 13595</strain>
    </source>
</reference>